<dbReference type="AlphaFoldDB" id="A0A1M6SK24"/>
<organism evidence="2 3">
    <name type="scientific">Xylanibacter ruminicola</name>
    <name type="common">Prevotella ruminicola</name>
    <dbReference type="NCBI Taxonomy" id="839"/>
    <lineage>
        <taxon>Bacteria</taxon>
        <taxon>Pseudomonadati</taxon>
        <taxon>Bacteroidota</taxon>
        <taxon>Bacteroidia</taxon>
        <taxon>Bacteroidales</taxon>
        <taxon>Prevotellaceae</taxon>
        <taxon>Xylanibacter</taxon>
    </lineage>
</organism>
<keyword evidence="1" id="KW-0472">Membrane</keyword>
<sequence length="135" mass="15272">MEIYQIILMGIGAITLIWLVVKTIKGVFWLLGKGLESCFREKYPYDFEINLGWVIQEMKSHGYRQAAMMDAGSDNPGVIMINSESSIEMEVRLHAPLLTDKGYSIIVANHNNNTAVVMQDSASDENKRLLSKYLE</sequence>
<dbReference type="Proteomes" id="UP000184130">
    <property type="component" value="Unassembled WGS sequence"/>
</dbReference>
<protein>
    <submittedName>
        <fullName evidence="2">Uncharacterized protein</fullName>
    </submittedName>
</protein>
<name>A0A1M6SK24_XYLRU</name>
<feature type="transmembrane region" description="Helical" evidence="1">
    <location>
        <begin position="6"/>
        <end position="32"/>
    </location>
</feature>
<reference evidence="2 3" key="1">
    <citation type="submission" date="2016-11" db="EMBL/GenBank/DDBJ databases">
        <authorList>
            <person name="Jaros S."/>
            <person name="Januszkiewicz K."/>
            <person name="Wedrychowicz H."/>
        </authorList>
    </citation>
    <scope>NUCLEOTIDE SEQUENCE [LARGE SCALE GENOMIC DNA]</scope>
    <source>
        <strain evidence="2 3">KHT3</strain>
    </source>
</reference>
<dbReference type="EMBL" id="FRBD01000003">
    <property type="protein sequence ID" value="SHK45124.1"/>
    <property type="molecule type" value="Genomic_DNA"/>
</dbReference>
<gene>
    <name evidence="2" type="ORF">SAMN05216463_103233</name>
</gene>
<keyword evidence="1" id="KW-0812">Transmembrane</keyword>
<dbReference type="RefSeq" id="WP_073205324.1">
    <property type="nucleotide sequence ID" value="NZ_FRBD01000003.1"/>
</dbReference>
<proteinExistence type="predicted"/>
<evidence type="ECO:0000313" key="3">
    <source>
        <dbReference type="Proteomes" id="UP000184130"/>
    </source>
</evidence>
<evidence type="ECO:0000256" key="1">
    <source>
        <dbReference type="SAM" id="Phobius"/>
    </source>
</evidence>
<evidence type="ECO:0000313" key="2">
    <source>
        <dbReference type="EMBL" id="SHK45124.1"/>
    </source>
</evidence>
<keyword evidence="1" id="KW-1133">Transmembrane helix</keyword>
<accession>A0A1M6SK24</accession>